<comment type="caution">
    <text evidence="5">The sequence shown here is derived from an EMBL/GenBank/DDBJ whole genome shotgun (WGS) entry which is preliminary data.</text>
</comment>
<dbReference type="Gene3D" id="3.30.460.10">
    <property type="entry name" value="Beta Polymerase, domain 2"/>
    <property type="match status" value="1"/>
</dbReference>
<dbReference type="PANTHER" id="PTHR36928">
    <property type="entry name" value="PHOSPHATASE YCDX-RELATED"/>
    <property type="match status" value="1"/>
</dbReference>
<dbReference type="EMBL" id="PFKI01000290">
    <property type="protein sequence ID" value="PIY18567.1"/>
    <property type="molecule type" value="Genomic_DNA"/>
</dbReference>
<dbReference type="InterPro" id="IPR050243">
    <property type="entry name" value="PHP_phosphatase"/>
</dbReference>
<dbReference type="InterPro" id="IPR027421">
    <property type="entry name" value="DNA_pol_lamdba_lyase_dom_sf"/>
</dbReference>
<dbReference type="CDD" id="cd07436">
    <property type="entry name" value="PHP_PolX"/>
    <property type="match status" value="1"/>
</dbReference>
<dbReference type="Gene3D" id="1.10.150.110">
    <property type="entry name" value="DNA polymerase beta, N-terminal domain-like"/>
    <property type="match status" value="1"/>
</dbReference>
<accession>A0A2M7NYX7</accession>
<dbReference type="InterPro" id="IPR003141">
    <property type="entry name" value="Pol/His_phosphatase_N"/>
</dbReference>
<dbReference type="GO" id="GO:0003887">
    <property type="term" value="F:DNA-directed DNA polymerase activity"/>
    <property type="evidence" value="ECO:0007669"/>
    <property type="project" value="InterPro"/>
</dbReference>
<protein>
    <submittedName>
        <fullName evidence="5">Uncharacterized protein</fullName>
    </submittedName>
</protein>
<dbReference type="InterPro" id="IPR029398">
    <property type="entry name" value="PolB_thumb"/>
</dbReference>
<dbReference type="GO" id="GO:0042578">
    <property type="term" value="F:phosphoric ester hydrolase activity"/>
    <property type="evidence" value="ECO:0007669"/>
    <property type="project" value="TreeGrafter"/>
</dbReference>
<evidence type="ECO:0000256" key="1">
    <source>
        <dbReference type="ARBA" id="ARBA00022679"/>
    </source>
</evidence>
<dbReference type="GO" id="GO:0005829">
    <property type="term" value="C:cytosol"/>
    <property type="evidence" value="ECO:0007669"/>
    <property type="project" value="TreeGrafter"/>
</dbReference>
<dbReference type="InterPro" id="IPR004013">
    <property type="entry name" value="PHP_dom"/>
</dbReference>
<dbReference type="InterPro" id="IPR002008">
    <property type="entry name" value="DNA_pol_X_beta-like"/>
</dbReference>
<dbReference type="Gene3D" id="1.10.150.20">
    <property type="entry name" value="5' to 3' exonuclease, C-terminal subdomain"/>
    <property type="match status" value="1"/>
</dbReference>
<evidence type="ECO:0000313" key="5">
    <source>
        <dbReference type="EMBL" id="PIY18567.1"/>
    </source>
</evidence>
<reference evidence="6" key="1">
    <citation type="submission" date="2017-09" db="EMBL/GenBank/DDBJ databases">
        <title>Depth-based differentiation of microbial function through sediment-hosted aquifers and enrichment of novel symbionts in the deep terrestrial subsurface.</title>
        <authorList>
            <person name="Probst A.J."/>
            <person name="Ladd B."/>
            <person name="Jarett J.K."/>
            <person name="Geller-Mcgrath D.E."/>
            <person name="Sieber C.M.K."/>
            <person name="Emerson J.B."/>
            <person name="Anantharaman K."/>
            <person name="Thomas B.C."/>
            <person name="Malmstrom R."/>
            <person name="Stieglmeier M."/>
            <person name="Klingl A."/>
            <person name="Woyke T."/>
            <person name="Ryan C.M."/>
            <person name="Banfield J.F."/>
        </authorList>
    </citation>
    <scope>NUCLEOTIDE SEQUENCE [LARGE SCALE GENOMIC DNA]</scope>
</reference>
<dbReference type="Pfam" id="PF02811">
    <property type="entry name" value="PHP"/>
    <property type="match status" value="1"/>
</dbReference>
<dbReference type="PIRSF" id="PIRSF005047">
    <property type="entry name" value="UCP005047_YshC"/>
    <property type="match status" value="1"/>
</dbReference>
<dbReference type="Gene3D" id="3.20.20.140">
    <property type="entry name" value="Metal-dependent hydrolases"/>
    <property type="match status" value="1"/>
</dbReference>
<dbReference type="InterPro" id="IPR047967">
    <property type="entry name" value="PolX_PHP"/>
</dbReference>
<dbReference type="Proteomes" id="UP000231028">
    <property type="component" value="Unassembled WGS sequence"/>
</dbReference>
<sequence>MTNIEIAMMLLRTGEMLEVLGQAYNAFPYYRAAEMIEGLEEDVVGIYRNGRLYDLPGVNMTLANKIEELIQTGKIGQHDELLSSTPKWLLDVLDIPCMDAKKVAIIWQSLNIASIEDLEWAAKKYRLQKLPGFDAKVEINLLRGINLSLTSKAGVLLGIAMPMARKMAYGLLEMPEVERVEWSGSLRRGKEIVGNIDLLVETNTPTLAIKEFLRQFPPLKIIQQTKNKIVVLNKEGIKIEISMLSSHEFIPLLHFTTGSKTYISNLNKYANNERKLEIKEDGLYRTDTDKKFFCETEEEIYDILGLQYIPPELREGHDEINTARENAIPNLINMNDLKGDLHVHSSWSDGAASIEEIAQWAKGKGYKYIGICDHFRTQSSKRKGIRLEDVHHYIEHITHLNERDYDFKILAGLEVEIQKDGELGIGEDMLSLFDFVVGAVHSGFEDGIEAVTNRLIRGCNHPLIDIIAHPTNRIIGRRDIFVNTERLFKAAAETHTVLEVNSYIARVDLPDIYIRQAKSQGIRFAINTDAHIINELLMLEYGVSTARRGWLEPRNVINTMEYEELTHTWKRNRRGELTRQQLQ</sequence>
<dbReference type="SUPFAM" id="SSF47802">
    <property type="entry name" value="DNA polymerase beta, N-terminal domain-like"/>
    <property type="match status" value="1"/>
</dbReference>
<dbReference type="GO" id="GO:0008270">
    <property type="term" value="F:zinc ion binding"/>
    <property type="evidence" value="ECO:0007669"/>
    <property type="project" value="TreeGrafter"/>
</dbReference>
<organism evidence="5 6">
    <name type="scientific">Candidatus Desantisbacteria bacterium CG_4_10_14_3_um_filter_40_18</name>
    <dbReference type="NCBI Taxonomy" id="1974544"/>
    <lineage>
        <taxon>Bacteria</taxon>
        <taxon>Candidatus Desantisiibacteriota</taxon>
    </lineage>
</organism>
<name>A0A2M7NYX7_9BACT</name>
<dbReference type="GO" id="GO:0003677">
    <property type="term" value="F:DNA binding"/>
    <property type="evidence" value="ECO:0007669"/>
    <property type="project" value="InterPro"/>
</dbReference>
<dbReference type="Pfam" id="PF14791">
    <property type="entry name" value="DNA_pol_B_thumb"/>
    <property type="match status" value="1"/>
</dbReference>
<dbReference type="PRINTS" id="PR00870">
    <property type="entry name" value="DNAPOLXBETA"/>
</dbReference>
<dbReference type="AlphaFoldDB" id="A0A2M7NYX7"/>
<keyword evidence="1" id="KW-0808">Transferase</keyword>
<dbReference type="GO" id="GO:0006281">
    <property type="term" value="P:DNA repair"/>
    <property type="evidence" value="ECO:0007669"/>
    <property type="project" value="InterPro"/>
</dbReference>
<feature type="domain" description="DNA-directed DNA polymerase X" evidence="4">
    <location>
        <begin position="1"/>
        <end position="315"/>
    </location>
</feature>
<proteinExistence type="predicted"/>
<dbReference type="InterPro" id="IPR002054">
    <property type="entry name" value="DNA-dir_DNA_pol_X"/>
</dbReference>
<dbReference type="InterPro" id="IPR016195">
    <property type="entry name" value="Pol/histidinol_Pase-like"/>
</dbReference>
<dbReference type="SUPFAM" id="SSF89550">
    <property type="entry name" value="PHP domain-like"/>
    <property type="match status" value="1"/>
</dbReference>
<evidence type="ECO:0000259" key="3">
    <source>
        <dbReference type="SMART" id="SM00481"/>
    </source>
</evidence>
<evidence type="ECO:0000313" key="6">
    <source>
        <dbReference type="Proteomes" id="UP000231028"/>
    </source>
</evidence>
<dbReference type="InterPro" id="IPR043519">
    <property type="entry name" value="NT_sf"/>
</dbReference>
<dbReference type="InterPro" id="IPR022311">
    <property type="entry name" value="PolX-like"/>
</dbReference>
<dbReference type="SMART" id="SM00483">
    <property type="entry name" value="POLXc"/>
    <property type="match status" value="1"/>
</dbReference>
<dbReference type="Gene3D" id="3.30.210.10">
    <property type="entry name" value="DNA polymerase, thumb domain"/>
    <property type="match status" value="1"/>
</dbReference>
<dbReference type="SUPFAM" id="SSF81301">
    <property type="entry name" value="Nucleotidyltransferase"/>
    <property type="match status" value="1"/>
</dbReference>
<feature type="domain" description="Polymerase/histidinol phosphatase N-terminal" evidence="3">
    <location>
        <begin position="339"/>
        <end position="419"/>
    </location>
</feature>
<dbReference type="SMART" id="SM00481">
    <property type="entry name" value="POLIIIAc"/>
    <property type="match status" value="1"/>
</dbReference>
<evidence type="ECO:0000259" key="4">
    <source>
        <dbReference type="SMART" id="SM00483"/>
    </source>
</evidence>
<evidence type="ECO:0000256" key="2">
    <source>
        <dbReference type="ARBA" id="ARBA00022695"/>
    </source>
</evidence>
<keyword evidence="2" id="KW-0548">Nucleotidyltransferase</keyword>
<gene>
    <name evidence="5" type="ORF">COZ13_09915</name>
</gene>
<dbReference type="PANTHER" id="PTHR36928:SF1">
    <property type="entry name" value="PHOSPHATASE YCDX-RELATED"/>
    <property type="match status" value="1"/>
</dbReference>
<dbReference type="InterPro" id="IPR037160">
    <property type="entry name" value="DNA_Pol_thumb_sf"/>
</dbReference>